<dbReference type="InterPro" id="IPR002018">
    <property type="entry name" value="CarbesteraseB"/>
</dbReference>
<feature type="chain" id="PRO_5005115028" description="Carboxylic ester hydrolase" evidence="3">
    <location>
        <begin position="26"/>
        <end position="573"/>
    </location>
</feature>
<keyword evidence="3" id="KW-0732">Signal</keyword>
<proteinExistence type="inferred from homology"/>
<sequence length="573" mass="62148">MPSSAVTHFFATFALLGFLASCCSALAIQTTWEPVIYTSKGAAPVAVDAFSSSYDASELPNACPQFTQTSQNQSEDCLDLTIYVPKTAASTSKLPVFFWNFGGSFYSGESSALDGFALANAEVSLRWCVGGVACRLMFDLLQNMIVVTANYRLGILGWLKYDKYSLEGNLGLKDLIMALEFVQSDIANFGGDPALVTLAGQSSGAQMITSLLSTPSASSLFKRAIMQSPPLDYADQTVSVANNFAQYINSEFFGCRNWNCFQHLSLDTILSAQEAIVYYASLSQYAGYGVPAAEPFQTVVDGTLVTSQYRDLVASGGTPSVEKELLFTTVKDEACLAVASIFPNVQTNASVFTESVDQYFPTRASTILNSGLYNPSLLPDDEDAVRDQLLRLDTDFFWCVVFISCLSCAAAYLRCDFDRTCPVQQIAVNTTTAYSYNGKVWLGEFDLGISYYDNEIPYCVGRVDHQCVCSSFRTLSICPDMVIAARRDDIDVVFNSPPSAPTSAQSKLIKEVQARWASFARTGNPNTSGYITWAPVASSKGDLNVLLLGGASDGSSTMTTSQRTEECKIYTTA</sequence>
<dbReference type="EC" id="3.1.1.-" evidence="3"/>
<dbReference type="ESTHER" id="sposa-a0a0d6eu43">
    <property type="family name" value="Fungal_carboxylesterase_lipase"/>
</dbReference>
<feature type="signal peptide" evidence="3">
    <location>
        <begin position="1"/>
        <end position="25"/>
    </location>
</feature>
<keyword evidence="6" id="KW-1185">Reference proteome</keyword>
<gene>
    <name evidence="5" type="primary">SPOSA6832_05034</name>
</gene>
<organism evidence="5 6">
    <name type="scientific">Sporidiobolus salmonicolor</name>
    <name type="common">Yeast-like fungus</name>
    <name type="synonym">Sporobolomyces salmonicolor</name>
    <dbReference type="NCBI Taxonomy" id="5005"/>
    <lineage>
        <taxon>Eukaryota</taxon>
        <taxon>Fungi</taxon>
        <taxon>Dikarya</taxon>
        <taxon>Basidiomycota</taxon>
        <taxon>Pucciniomycotina</taxon>
        <taxon>Microbotryomycetes</taxon>
        <taxon>Sporidiobolales</taxon>
        <taxon>Sporidiobolaceae</taxon>
        <taxon>Sporobolomyces</taxon>
    </lineage>
</organism>
<protein>
    <recommendedName>
        <fullName evidence="3">Carboxylic ester hydrolase</fullName>
        <ecNumber evidence="3">3.1.1.-</ecNumber>
    </recommendedName>
</protein>
<keyword evidence="2 3" id="KW-0378">Hydrolase</keyword>
<evidence type="ECO:0000256" key="2">
    <source>
        <dbReference type="ARBA" id="ARBA00022801"/>
    </source>
</evidence>
<dbReference type="GO" id="GO:0016787">
    <property type="term" value="F:hydrolase activity"/>
    <property type="evidence" value="ECO:0007669"/>
    <property type="project" value="UniProtKB-KW"/>
</dbReference>
<dbReference type="Pfam" id="PF00135">
    <property type="entry name" value="COesterase"/>
    <property type="match status" value="1"/>
</dbReference>
<evidence type="ECO:0000256" key="3">
    <source>
        <dbReference type="RuleBase" id="RU361235"/>
    </source>
</evidence>
<evidence type="ECO:0000256" key="1">
    <source>
        <dbReference type="ARBA" id="ARBA00005964"/>
    </source>
</evidence>
<name>A0A0D6EU43_SPOSA</name>
<dbReference type="PANTHER" id="PTHR45570">
    <property type="entry name" value="CARBOXYLIC ESTER HYDROLASE"/>
    <property type="match status" value="1"/>
</dbReference>
<dbReference type="PROSITE" id="PS00122">
    <property type="entry name" value="CARBOXYLESTERASE_B_1"/>
    <property type="match status" value="1"/>
</dbReference>
<evidence type="ECO:0000259" key="4">
    <source>
        <dbReference type="Pfam" id="PF00135"/>
    </source>
</evidence>
<dbReference type="PANTHER" id="PTHR45570:SF1">
    <property type="entry name" value="CARBOXYLIC ESTER HYDROLASE"/>
    <property type="match status" value="1"/>
</dbReference>
<dbReference type="Proteomes" id="UP000243876">
    <property type="component" value="Unassembled WGS sequence"/>
</dbReference>
<evidence type="ECO:0000313" key="6">
    <source>
        <dbReference type="Proteomes" id="UP000243876"/>
    </source>
</evidence>
<dbReference type="InterPro" id="IPR029058">
    <property type="entry name" value="AB_hydrolase_fold"/>
</dbReference>
<feature type="domain" description="Carboxylesterase type B" evidence="4">
    <location>
        <begin position="43"/>
        <end position="564"/>
    </location>
</feature>
<comment type="similarity">
    <text evidence="1 3">Belongs to the type-B carboxylesterase/lipase family.</text>
</comment>
<dbReference type="SUPFAM" id="SSF53474">
    <property type="entry name" value="alpha/beta-Hydrolases"/>
    <property type="match status" value="1"/>
</dbReference>
<dbReference type="InterPro" id="IPR019826">
    <property type="entry name" value="Carboxylesterase_B_AS"/>
</dbReference>
<evidence type="ECO:0000313" key="5">
    <source>
        <dbReference type="EMBL" id="CEQ43135.1"/>
    </source>
</evidence>
<reference evidence="6" key="1">
    <citation type="submission" date="2015-02" db="EMBL/GenBank/DDBJ databases">
        <authorList>
            <person name="Gon?alves P."/>
        </authorList>
    </citation>
    <scope>NUCLEOTIDE SEQUENCE [LARGE SCALE GENOMIC DNA]</scope>
</reference>
<dbReference type="AlphaFoldDB" id="A0A0D6EU43"/>
<dbReference type="OrthoDB" id="408631at2759"/>
<dbReference type="Gene3D" id="3.40.50.1820">
    <property type="entry name" value="alpha/beta hydrolase"/>
    <property type="match status" value="1"/>
</dbReference>
<dbReference type="EMBL" id="CENE01000052">
    <property type="protein sequence ID" value="CEQ43135.1"/>
    <property type="molecule type" value="Genomic_DNA"/>
</dbReference>
<accession>A0A0D6EU43</accession>